<keyword evidence="2" id="KW-1185">Reference proteome</keyword>
<proteinExistence type="predicted"/>
<dbReference type="EMBL" id="CP074402">
    <property type="protein sequence ID" value="QVJ00147.1"/>
    <property type="molecule type" value="Genomic_DNA"/>
</dbReference>
<dbReference type="KEGG" id="nec:KGD82_14905"/>
<gene>
    <name evidence="1" type="ORF">KGD82_14905</name>
</gene>
<sequence>MLLHINGPFGGGKTTTAELLVERVPDSRLLDPEEIGFMLRHLLPDHPGDFQDLPPWRALFATVAAQVHAFTGQTLIVPMSVLRREYAEEILDGLRVEEIEVRRVLLRPDRAVLEARVAAHDVAPDHPEANEGARAFRRSRIDPFYRADREWLRAWADLAVDNTDLGPAQVVDRVLQRFPELTRNRT</sequence>
<name>A0A975L7M6_9ACTN</name>
<dbReference type="SUPFAM" id="SSF52540">
    <property type="entry name" value="P-loop containing nucleoside triphosphate hydrolases"/>
    <property type="match status" value="1"/>
</dbReference>
<evidence type="ECO:0000313" key="2">
    <source>
        <dbReference type="Proteomes" id="UP000682416"/>
    </source>
</evidence>
<dbReference type="Proteomes" id="UP000682416">
    <property type="component" value="Chromosome"/>
</dbReference>
<dbReference type="Pfam" id="PF13671">
    <property type="entry name" value="AAA_33"/>
    <property type="match status" value="1"/>
</dbReference>
<organism evidence="1 2">
    <name type="scientific">Nocardiopsis eucommiae</name>
    <dbReference type="NCBI Taxonomy" id="2831970"/>
    <lineage>
        <taxon>Bacteria</taxon>
        <taxon>Bacillati</taxon>
        <taxon>Actinomycetota</taxon>
        <taxon>Actinomycetes</taxon>
        <taxon>Streptosporangiales</taxon>
        <taxon>Nocardiopsidaceae</taxon>
        <taxon>Nocardiopsis</taxon>
    </lineage>
</organism>
<evidence type="ECO:0000313" key="1">
    <source>
        <dbReference type="EMBL" id="QVJ00147.1"/>
    </source>
</evidence>
<protein>
    <submittedName>
        <fullName evidence="1">Uncharacterized protein</fullName>
    </submittedName>
</protein>
<dbReference type="AlphaFoldDB" id="A0A975L7M6"/>
<accession>A0A975L7M6</accession>
<dbReference type="InterPro" id="IPR027417">
    <property type="entry name" value="P-loop_NTPase"/>
</dbReference>
<reference evidence="1" key="1">
    <citation type="submission" date="2021-05" db="EMBL/GenBank/DDBJ databases">
        <authorList>
            <person name="Kaiqin L."/>
            <person name="Jian G."/>
        </authorList>
    </citation>
    <scope>NUCLEOTIDE SEQUENCE</scope>
    <source>
        <strain evidence="1">HDS5</strain>
    </source>
</reference>
<dbReference type="Gene3D" id="3.40.50.300">
    <property type="entry name" value="P-loop containing nucleotide triphosphate hydrolases"/>
    <property type="match status" value="1"/>
</dbReference>